<dbReference type="OrthoDB" id="21060at2759"/>
<comment type="similarity">
    <text evidence="2">Belongs to the TAF4 family.</text>
</comment>
<dbReference type="PROSITE" id="PS51879">
    <property type="entry name" value="RST"/>
    <property type="match status" value="1"/>
</dbReference>
<dbReference type="InterPro" id="IPR022003">
    <property type="entry name" value="RST"/>
</dbReference>
<feature type="region of interest" description="Disordered" evidence="6">
    <location>
        <begin position="107"/>
        <end position="127"/>
    </location>
</feature>
<comment type="subcellular location">
    <subcellularLocation>
        <location evidence="1">Nucleus</location>
    </subcellularLocation>
</comment>
<feature type="compositionally biased region" description="Polar residues" evidence="6">
    <location>
        <begin position="785"/>
        <end position="805"/>
    </location>
</feature>
<feature type="region of interest" description="Disordered" evidence="6">
    <location>
        <begin position="159"/>
        <end position="188"/>
    </location>
</feature>
<dbReference type="CDD" id="cd08045">
    <property type="entry name" value="HFD_TAF4"/>
    <property type="match status" value="1"/>
</dbReference>
<evidence type="ECO:0000256" key="4">
    <source>
        <dbReference type="ARBA" id="ARBA00023163"/>
    </source>
</evidence>
<dbReference type="GO" id="GO:0006367">
    <property type="term" value="P:transcription initiation at RNA polymerase II promoter"/>
    <property type="evidence" value="ECO:0000318"/>
    <property type="project" value="GO_Central"/>
</dbReference>
<dbReference type="PANTHER" id="PTHR15138:SF14">
    <property type="entry name" value="TRANSCRIPTION INITIATION FACTOR TFIID SUBUNIT 4"/>
    <property type="match status" value="1"/>
</dbReference>
<dbReference type="OMA" id="NMQIQPA"/>
<feature type="domain" description="RST" evidence="7">
    <location>
        <begin position="190"/>
        <end position="261"/>
    </location>
</feature>
<protein>
    <recommendedName>
        <fullName evidence="7">RST domain-containing protein</fullName>
    </recommendedName>
</protein>
<comment type="caution">
    <text evidence="8">The sequence shown here is derived from an EMBL/GenBank/DDBJ whole genome shotgun (WGS) entry which is preliminary data.</text>
</comment>
<feature type="compositionally biased region" description="Basic and acidic residues" evidence="6">
    <location>
        <begin position="713"/>
        <end position="740"/>
    </location>
</feature>
<dbReference type="GO" id="GO:0003677">
    <property type="term" value="F:DNA binding"/>
    <property type="evidence" value="ECO:0000318"/>
    <property type="project" value="GO_Central"/>
</dbReference>
<feature type="compositionally biased region" description="Polar residues" evidence="6">
    <location>
        <begin position="399"/>
        <end position="414"/>
    </location>
</feature>
<keyword evidence="3" id="KW-0805">Transcription regulation</keyword>
<gene>
    <name evidence="8" type="ORF">ZOSMA_6G00870</name>
</gene>
<dbReference type="InterPro" id="IPR045144">
    <property type="entry name" value="TAF4"/>
</dbReference>
<dbReference type="Proteomes" id="UP000036987">
    <property type="component" value="Unassembled WGS sequence"/>
</dbReference>
<dbReference type="InterPro" id="IPR007900">
    <property type="entry name" value="TAF4_C"/>
</dbReference>
<keyword evidence="5" id="KW-0539">Nucleus</keyword>
<reference evidence="9" key="1">
    <citation type="journal article" date="2016" name="Nature">
        <title>The genome of the seagrass Zostera marina reveals angiosperm adaptation to the sea.</title>
        <authorList>
            <person name="Olsen J.L."/>
            <person name="Rouze P."/>
            <person name="Verhelst B."/>
            <person name="Lin Y.-C."/>
            <person name="Bayer T."/>
            <person name="Collen J."/>
            <person name="Dattolo E."/>
            <person name="De Paoli E."/>
            <person name="Dittami S."/>
            <person name="Maumus F."/>
            <person name="Michel G."/>
            <person name="Kersting A."/>
            <person name="Lauritano C."/>
            <person name="Lohaus R."/>
            <person name="Toepel M."/>
            <person name="Tonon T."/>
            <person name="Vanneste K."/>
            <person name="Amirebrahimi M."/>
            <person name="Brakel J."/>
            <person name="Bostroem C."/>
            <person name="Chovatia M."/>
            <person name="Grimwood J."/>
            <person name="Jenkins J.W."/>
            <person name="Jueterbock A."/>
            <person name="Mraz A."/>
            <person name="Stam W.T."/>
            <person name="Tice H."/>
            <person name="Bornberg-Bauer E."/>
            <person name="Green P.J."/>
            <person name="Pearson G.A."/>
            <person name="Procaccini G."/>
            <person name="Duarte C.M."/>
            <person name="Schmutz J."/>
            <person name="Reusch T.B.H."/>
            <person name="Van de Peer Y."/>
        </authorList>
    </citation>
    <scope>NUCLEOTIDE SEQUENCE [LARGE SCALE GENOMIC DNA]</scope>
    <source>
        <strain evidence="9">cv. Finnish</strain>
    </source>
</reference>
<feature type="region of interest" description="Disordered" evidence="6">
    <location>
        <begin position="441"/>
        <end position="462"/>
    </location>
</feature>
<dbReference type="STRING" id="29655.A0A0K9NQY0"/>
<name>A0A0K9NQY0_ZOSMR</name>
<evidence type="ECO:0000256" key="2">
    <source>
        <dbReference type="ARBA" id="ARBA00006178"/>
    </source>
</evidence>
<sequence>MDPSIMKMLEDDDDETMHSGADLEAFTAALNRDIGRDDSDVFMSTEIVEKPLPLPDSAATEYAQQEISEQWQISNQEGESMQVNFDKTLPDLQFQAEHVSEMGLVKKENSSQFTQEKSRIEREETQQIESRGTNIIETKQILNIEQNHLSQQENVAKETNVSMGQQKQPINQLSNQPPQSSLDPATNPARKMKLSSISFYTLIPVLRPHLDKDKYMQLNNAFTKLKNNEISRDHFLRVIKNTVGDQMLRKTVHQVMQAQALSARNSQYNQNQHQLQGQSSSQQISVRNARHLENQSISQVRTAALSSGQHQRIFIGQSETRAPTVSENSSQGVGLLHTSTKPQNHSQLSHGVPMQHVATSGSFVTHQFQRSNGGGLPTLKSQTQDSQLRQIPFPPRMLSSHSGATQSTNLTNMSKKPPSIKEQGVGNSSSTIYIKQEVPEQLMESHSGPQFPASSGSSVRISDQVNSSLSKDIKIEKQPSRISLFTSTNMMSTPNMAGPNVFSPDQTIQMSGLSGSNAKTPLKKPFVGQKKPLEAQSTPPMPSKKQKLSGAYQDLSIEQLNDVTAVSGVDLREEEEQLLNALKEDSRSSEAIRRVVQEEEEERLIVQRSVLQKKLAEILFKYGLKNASTDFERCISACVEDRLRGFISNLIRISKQRVDSEKPRHRIVFTSDVRREVLAINRKAKEELDKKLAEEAQKLRKQNEVGGGNAGDDTEKDRDESRIKLPKAANKDKDEDDKMRATAANVAARAAVGGDDMLSKWQLMAEQARQKREGGVGGSDRGSIPSEQGKTVTAKQTVTSGNTSIDALHPGKNLGNGSSTSAGILGRNTATSTNTMPRVKVKRSILAKDVVAVLEREPQMSRSILLYRLLNRI</sequence>
<feature type="region of interest" description="Disordered" evidence="6">
    <location>
        <begin position="395"/>
        <end position="428"/>
    </location>
</feature>
<organism evidence="8 9">
    <name type="scientific">Zostera marina</name>
    <name type="common">Eelgrass</name>
    <dbReference type="NCBI Taxonomy" id="29655"/>
    <lineage>
        <taxon>Eukaryota</taxon>
        <taxon>Viridiplantae</taxon>
        <taxon>Streptophyta</taxon>
        <taxon>Embryophyta</taxon>
        <taxon>Tracheophyta</taxon>
        <taxon>Spermatophyta</taxon>
        <taxon>Magnoliopsida</taxon>
        <taxon>Liliopsida</taxon>
        <taxon>Zosteraceae</taxon>
        <taxon>Zostera</taxon>
    </lineage>
</organism>
<feature type="region of interest" description="Disordered" evidence="6">
    <location>
        <begin position="265"/>
        <end position="284"/>
    </location>
</feature>
<evidence type="ECO:0000259" key="7">
    <source>
        <dbReference type="PROSITE" id="PS51879"/>
    </source>
</evidence>
<feature type="compositionally biased region" description="Basic and acidic residues" evidence="6">
    <location>
        <begin position="116"/>
        <end position="125"/>
    </location>
</feature>
<evidence type="ECO:0000313" key="9">
    <source>
        <dbReference type="Proteomes" id="UP000036987"/>
    </source>
</evidence>
<feature type="compositionally biased region" description="Polar residues" evidence="6">
    <location>
        <begin position="815"/>
        <end position="831"/>
    </location>
</feature>
<dbReference type="AlphaFoldDB" id="A0A0K9NQY0"/>
<accession>A0A0K9NQY0</accession>
<feature type="compositionally biased region" description="Polar residues" evidence="6">
    <location>
        <begin position="452"/>
        <end position="462"/>
    </location>
</feature>
<proteinExistence type="inferred from homology"/>
<feature type="region of interest" description="Disordered" evidence="6">
    <location>
        <begin position="317"/>
        <end position="348"/>
    </location>
</feature>
<evidence type="ECO:0000256" key="5">
    <source>
        <dbReference type="ARBA" id="ARBA00023242"/>
    </source>
</evidence>
<feature type="region of interest" description="Disordered" evidence="6">
    <location>
        <begin position="769"/>
        <end position="831"/>
    </location>
</feature>
<dbReference type="Pfam" id="PF05236">
    <property type="entry name" value="TAF4"/>
    <property type="match status" value="1"/>
</dbReference>
<evidence type="ECO:0000313" key="8">
    <source>
        <dbReference type="EMBL" id="KMZ59156.1"/>
    </source>
</evidence>
<evidence type="ECO:0000256" key="6">
    <source>
        <dbReference type="SAM" id="MobiDB-lite"/>
    </source>
</evidence>
<evidence type="ECO:0000256" key="3">
    <source>
        <dbReference type="ARBA" id="ARBA00023015"/>
    </source>
</evidence>
<keyword evidence="4" id="KW-0804">Transcription</keyword>
<dbReference type="GO" id="GO:0005669">
    <property type="term" value="C:transcription factor TFIID complex"/>
    <property type="evidence" value="ECO:0000318"/>
    <property type="project" value="GO_Central"/>
</dbReference>
<dbReference type="PANTHER" id="PTHR15138">
    <property type="entry name" value="TRANSCRIPTION INITIATION FACTOR TFIID SUBUNIT 4"/>
    <property type="match status" value="1"/>
</dbReference>
<dbReference type="EMBL" id="LFYR01001803">
    <property type="protein sequence ID" value="KMZ59156.1"/>
    <property type="molecule type" value="Genomic_DNA"/>
</dbReference>
<evidence type="ECO:0000256" key="1">
    <source>
        <dbReference type="ARBA" id="ARBA00004123"/>
    </source>
</evidence>
<feature type="compositionally biased region" description="Polar residues" evidence="6">
    <location>
        <begin position="159"/>
        <end position="184"/>
    </location>
</feature>
<dbReference type="Pfam" id="PF12174">
    <property type="entry name" value="RST"/>
    <property type="match status" value="1"/>
</dbReference>
<feature type="region of interest" description="Disordered" evidence="6">
    <location>
        <begin position="699"/>
        <end position="740"/>
    </location>
</feature>
<keyword evidence="9" id="KW-1185">Reference proteome</keyword>